<reference evidence="2" key="1">
    <citation type="journal article" date="2022" name="Toxins">
        <title>Genomic Analysis of Sphingopyxis sp. USTB-05 for Biodegrading Cyanobacterial Hepatotoxins.</title>
        <authorList>
            <person name="Liu C."/>
            <person name="Xu Q."/>
            <person name="Zhao Z."/>
            <person name="Zhang H."/>
            <person name="Liu X."/>
            <person name="Yin C."/>
            <person name="Liu Y."/>
            <person name="Yan H."/>
        </authorList>
    </citation>
    <scope>NUCLEOTIDE SEQUENCE</scope>
    <source>
        <strain evidence="2">NBD5</strain>
    </source>
</reference>
<keyword evidence="1" id="KW-0472">Membrane</keyword>
<gene>
    <name evidence="2" type="ORF">LHA26_12860</name>
</gene>
<sequence>MQFLKTLFWVVLATAAVVFAMHNWTPILISLWGGLLVEAKLPVLLYGAFLLGLLPALAWHGASRWRAGRRIDALERALAEVRIAAAPPPAPVPAAPSAPPSTAMAVAPLVVPAAPADPLADAPPAQS</sequence>
<proteinExistence type="predicted"/>
<evidence type="ECO:0000313" key="3">
    <source>
        <dbReference type="Proteomes" id="UP001056937"/>
    </source>
</evidence>
<dbReference type="Proteomes" id="UP001056937">
    <property type="component" value="Chromosome 1"/>
</dbReference>
<accession>A0ABY4X5K8</accession>
<evidence type="ECO:0008006" key="4">
    <source>
        <dbReference type="Google" id="ProtNLM"/>
    </source>
</evidence>
<keyword evidence="1" id="KW-1133">Transmembrane helix</keyword>
<dbReference type="EMBL" id="CP084930">
    <property type="protein sequence ID" value="USI72187.1"/>
    <property type="molecule type" value="Genomic_DNA"/>
</dbReference>
<evidence type="ECO:0000256" key="1">
    <source>
        <dbReference type="SAM" id="Phobius"/>
    </source>
</evidence>
<dbReference type="RefSeq" id="WP_252165996.1">
    <property type="nucleotide sequence ID" value="NZ_CP084930.1"/>
</dbReference>
<organism evidence="2 3">
    <name type="scientific">Sphingomonas morindae</name>
    <dbReference type="NCBI Taxonomy" id="1541170"/>
    <lineage>
        <taxon>Bacteria</taxon>
        <taxon>Pseudomonadati</taxon>
        <taxon>Pseudomonadota</taxon>
        <taxon>Alphaproteobacteria</taxon>
        <taxon>Sphingomonadales</taxon>
        <taxon>Sphingomonadaceae</taxon>
        <taxon>Sphingomonas</taxon>
    </lineage>
</organism>
<name>A0ABY4X5K8_9SPHN</name>
<keyword evidence="1" id="KW-0812">Transmembrane</keyword>
<keyword evidence="3" id="KW-1185">Reference proteome</keyword>
<feature type="transmembrane region" description="Helical" evidence="1">
    <location>
        <begin position="44"/>
        <end position="62"/>
    </location>
</feature>
<evidence type="ECO:0000313" key="2">
    <source>
        <dbReference type="EMBL" id="USI72187.1"/>
    </source>
</evidence>
<protein>
    <recommendedName>
        <fullName evidence="4">Lipopolysaccharide assembly protein A domain-containing protein</fullName>
    </recommendedName>
</protein>